<gene>
    <name evidence="1" type="ORF">Q8A70_13740</name>
</gene>
<reference evidence="2" key="1">
    <citation type="submission" date="2023-08" db="EMBL/GenBank/DDBJ databases">
        <title>Rhodospirillaceae gen. nov., a novel taxon isolated from the Yangtze River Yuezi River estuary sludge.</title>
        <authorList>
            <person name="Ruan L."/>
        </authorList>
    </citation>
    <scope>NUCLEOTIDE SEQUENCE [LARGE SCALE GENOMIC DNA]</scope>
    <source>
        <strain evidence="2">R-7</strain>
    </source>
</reference>
<proteinExistence type="predicted"/>
<name>A0ABU0YP18_9PROT</name>
<evidence type="ECO:0000313" key="1">
    <source>
        <dbReference type="EMBL" id="MDQ7248741.1"/>
    </source>
</evidence>
<protein>
    <submittedName>
        <fullName evidence="1">Uncharacterized protein</fullName>
    </submittedName>
</protein>
<dbReference type="RefSeq" id="WP_379956224.1">
    <property type="nucleotide sequence ID" value="NZ_JAUYVI010000004.1"/>
</dbReference>
<keyword evidence="2" id="KW-1185">Reference proteome</keyword>
<dbReference type="EMBL" id="JAUYVI010000004">
    <property type="protein sequence ID" value="MDQ7248741.1"/>
    <property type="molecule type" value="Genomic_DNA"/>
</dbReference>
<accession>A0ABU0YP18</accession>
<sequence>MAAPRSSPRRLIIILDPEFGERLRAMQPGIPIWIELSPTNEPTVRALWVEHPEPSHLLGITGLKFEPSVRAEERLLGNMDMIELHHGPHSASEPYTELEVIGCDLSPSIRMALGDLGFDRFEELEQGFLARRAPEQAAIRR</sequence>
<dbReference type="Proteomes" id="UP001230156">
    <property type="component" value="Unassembled WGS sequence"/>
</dbReference>
<organism evidence="1 2">
    <name type="scientific">Dongia sedimenti</name>
    <dbReference type="NCBI Taxonomy" id="3064282"/>
    <lineage>
        <taxon>Bacteria</taxon>
        <taxon>Pseudomonadati</taxon>
        <taxon>Pseudomonadota</taxon>
        <taxon>Alphaproteobacteria</taxon>
        <taxon>Rhodospirillales</taxon>
        <taxon>Dongiaceae</taxon>
        <taxon>Dongia</taxon>
    </lineage>
</organism>
<comment type="caution">
    <text evidence="1">The sequence shown here is derived from an EMBL/GenBank/DDBJ whole genome shotgun (WGS) entry which is preliminary data.</text>
</comment>
<evidence type="ECO:0000313" key="2">
    <source>
        <dbReference type="Proteomes" id="UP001230156"/>
    </source>
</evidence>